<proteinExistence type="predicted"/>
<name>A0A371PNA8_9BACL</name>
<accession>A0A371PNA8</accession>
<comment type="caution">
    <text evidence="1">The sequence shown here is derived from an EMBL/GenBank/DDBJ whole genome shotgun (WGS) entry which is preliminary data.</text>
</comment>
<sequence length="127" mass="15057">MDLQKLNRAFLERGFDIPDPDEFSDRFHIAIVNEDTAEDFLQQISDCEVGTEELRSRVEQRTYDHILDMMPALYVNFDDKELTSCYPEPASYEDYVPDGWLGKYEPFIEVIPEDYCYWMIHGINHFS</sequence>
<organism evidence="1 2">
    <name type="scientific">Paenibacillus paeoniae</name>
    <dbReference type="NCBI Taxonomy" id="2292705"/>
    <lineage>
        <taxon>Bacteria</taxon>
        <taxon>Bacillati</taxon>
        <taxon>Bacillota</taxon>
        <taxon>Bacilli</taxon>
        <taxon>Bacillales</taxon>
        <taxon>Paenibacillaceae</taxon>
        <taxon>Paenibacillus</taxon>
    </lineage>
</organism>
<reference evidence="1 2" key="1">
    <citation type="submission" date="2018-08" db="EMBL/GenBank/DDBJ databases">
        <title>Paenibacillus sp. M4BSY-1, whole genome shotgun sequence.</title>
        <authorList>
            <person name="Tuo L."/>
        </authorList>
    </citation>
    <scope>NUCLEOTIDE SEQUENCE [LARGE SCALE GENOMIC DNA]</scope>
    <source>
        <strain evidence="1 2">M4BSY-1</strain>
    </source>
</reference>
<evidence type="ECO:0000313" key="1">
    <source>
        <dbReference type="EMBL" id="REK77661.1"/>
    </source>
</evidence>
<dbReference type="Proteomes" id="UP000261905">
    <property type="component" value="Unassembled WGS sequence"/>
</dbReference>
<protein>
    <submittedName>
        <fullName evidence="1">Uncharacterized protein</fullName>
    </submittedName>
</protein>
<dbReference type="EMBL" id="QUBQ01000001">
    <property type="protein sequence ID" value="REK77661.1"/>
    <property type="molecule type" value="Genomic_DNA"/>
</dbReference>
<dbReference type="AlphaFoldDB" id="A0A371PNA8"/>
<gene>
    <name evidence="1" type="ORF">DX130_11895</name>
</gene>
<keyword evidence="2" id="KW-1185">Reference proteome</keyword>
<evidence type="ECO:0000313" key="2">
    <source>
        <dbReference type="Proteomes" id="UP000261905"/>
    </source>
</evidence>